<dbReference type="SUPFAM" id="SSF63825">
    <property type="entry name" value="YWTD domain"/>
    <property type="match status" value="1"/>
</dbReference>
<reference evidence="3" key="2">
    <citation type="submission" date="2025-08" db="UniProtKB">
        <authorList>
            <consortium name="RefSeq"/>
        </authorList>
    </citation>
    <scope>IDENTIFICATION</scope>
    <source>
        <tissue evidence="3">Leaf</tissue>
    </source>
</reference>
<organism evidence="2 3">
    <name type="scientific">Ananas comosus</name>
    <name type="common">Pineapple</name>
    <name type="synonym">Ananas ananas</name>
    <dbReference type="NCBI Taxonomy" id="4615"/>
    <lineage>
        <taxon>Eukaryota</taxon>
        <taxon>Viridiplantae</taxon>
        <taxon>Streptophyta</taxon>
        <taxon>Embryophyta</taxon>
        <taxon>Tracheophyta</taxon>
        <taxon>Spermatophyta</taxon>
        <taxon>Magnoliopsida</taxon>
        <taxon>Liliopsida</taxon>
        <taxon>Poales</taxon>
        <taxon>Bromeliaceae</taxon>
        <taxon>Bromelioideae</taxon>
        <taxon>Ananas</taxon>
    </lineage>
</organism>
<dbReference type="PANTHER" id="PTHR46388:SF3">
    <property type="entry name" value="DUF1618 DOMAIN-CONTAINING PROTEIN"/>
    <property type="match status" value="1"/>
</dbReference>
<dbReference type="RefSeq" id="XP_020093173.1">
    <property type="nucleotide sequence ID" value="XM_020237584.1"/>
</dbReference>
<protein>
    <submittedName>
        <fullName evidence="3">Uncharacterized protein LOC109713481 isoform X1</fullName>
    </submittedName>
</protein>
<keyword evidence="2" id="KW-1185">Reference proteome</keyword>
<keyword evidence="1" id="KW-0677">Repeat</keyword>
<dbReference type="InterPro" id="IPR001258">
    <property type="entry name" value="NHL_repeat"/>
</dbReference>
<dbReference type="PANTHER" id="PTHR46388">
    <property type="entry name" value="NHL REPEAT-CONTAINING PROTEIN 2"/>
    <property type="match status" value="1"/>
</dbReference>
<proteinExistence type="predicted"/>
<reference evidence="2" key="1">
    <citation type="journal article" date="2015" name="Nat. Genet.">
        <title>The pineapple genome and the evolution of CAM photosynthesis.</title>
        <authorList>
            <person name="Ming R."/>
            <person name="VanBuren R."/>
            <person name="Wai C.M."/>
            <person name="Tang H."/>
            <person name="Schatz M.C."/>
            <person name="Bowers J.E."/>
            <person name="Lyons E."/>
            <person name="Wang M.L."/>
            <person name="Chen J."/>
            <person name="Biggers E."/>
            <person name="Zhang J."/>
            <person name="Huang L."/>
            <person name="Zhang L."/>
            <person name="Miao W."/>
            <person name="Zhang J."/>
            <person name="Ye Z."/>
            <person name="Miao C."/>
            <person name="Lin Z."/>
            <person name="Wang H."/>
            <person name="Zhou H."/>
            <person name="Yim W.C."/>
            <person name="Priest H.D."/>
            <person name="Zheng C."/>
            <person name="Woodhouse M."/>
            <person name="Edger P.P."/>
            <person name="Guyot R."/>
            <person name="Guo H.B."/>
            <person name="Guo H."/>
            <person name="Zheng G."/>
            <person name="Singh R."/>
            <person name="Sharma A."/>
            <person name="Min X."/>
            <person name="Zheng Y."/>
            <person name="Lee H."/>
            <person name="Gurtowski J."/>
            <person name="Sedlazeck F.J."/>
            <person name="Harkess A."/>
            <person name="McKain M.R."/>
            <person name="Liao Z."/>
            <person name="Fang J."/>
            <person name="Liu J."/>
            <person name="Zhang X."/>
            <person name="Zhang Q."/>
            <person name="Hu W."/>
            <person name="Qin Y."/>
            <person name="Wang K."/>
            <person name="Chen L.Y."/>
            <person name="Shirley N."/>
            <person name="Lin Y.R."/>
            <person name="Liu L.Y."/>
            <person name="Hernandez A.G."/>
            <person name="Wright C.L."/>
            <person name="Bulone V."/>
            <person name="Tuskan G.A."/>
            <person name="Heath K."/>
            <person name="Zee F."/>
            <person name="Moore P.H."/>
            <person name="Sunkar R."/>
            <person name="Leebens-Mack J.H."/>
            <person name="Mockler T."/>
            <person name="Bennetzen J.L."/>
            <person name="Freeling M."/>
            <person name="Sankoff D."/>
            <person name="Paterson A.H."/>
            <person name="Zhu X."/>
            <person name="Yang X."/>
            <person name="Smith J.A."/>
            <person name="Cushman J.C."/>
            <person name="Paull R.E."/>
            <person name="Yu Q."/>
        </authorList>
    </citation>
    <scope>NUCLEOTIDE SEQUENCE [LARGE SCALE GENOMIC DNA]</scope>
    <source>
        <strain evidence="2">cv. F153</strain>
    </source>
</reference>
<evidence type="ECO:0000256" key="1">
    <source>
        <dbReference type="ARBA" id="ARBA00022737"/>
    </source>
</evidence>
<dbReference type="Gene3D" id="2.120.10.30">
    <property type="entry name" value="TolB, C-terminal domain"/>
    <property type="match status" value="1"/>
</dbReference>
<dbReference type="Proteomes" id="UP000515123">
    <property type="component" value="Linkage group 7"/>
</dbReference>
<gene>
    <name evidence="3" type="primary">LOC109713481</name>
</gene>
<sequence>MACRFHRFRGISLVFFRNFYSGSGSRRMLQDHLPTSMLREWLRKRNKCPVFLDHFLAFRSSTATVTTEANDNLALQAETLAFIKSTFNELEGPNYCWLNNTNGSRKYFNQEGLFLSLMYSAAEYSARYRELSIQFERLKLLQQRFPELNVFAVHCGCSANSVATGARLLQTIMDEYITYPILISDNDFMDMTNGSCYFLFESSTNHLRCLRWDKEPEAIVKVIETFNVLGADSSGTVQDSKSGWQRQHEAIKEPDVGSFRNLFLNYPGCVSVDENGNRIFISDSNHHRIIIIDGDGKILDCIGSSPGFEDGEFEYTKLLRPAASYYDAAEDCLYIVDSENHAIRRADLERRVVETIYPVCVPEAHGIWSWILDKLGVAREKGPKSKEFDADSFTFPWHLIKMGENDLMVINRSFETSWIISMETGEIREVVRGARNVIELSRQTIMEKLSLLKDMNKKWPLKTVEDRLSLEGVPCAGFVSSIARFQDNIIFCDAAGQRVLKQHGNTMDVSCIRFSNFGVIGLPYWLVCPLERVFNSGYATRPWKEHIHSVNVLPGRCDIRVHIDIPVSTELAAPLEESSVWRQARGSVSLLAGLEGPADDKEKVGIAQQWFDELDNLAFTRPEEESEVQGEEELSDRNFRDKNRVHVDCAVNISPGTSEVVVSAVLYLKIKKLQENKEDHKALAMRILDQPNPSGKLERAIVELLAETCGDASDIIFMKPLHLRLRLECGDHPAAETNKETVFTNSGVHINVALE</sequence>
<dbReference type="InterPro" id="IPR011042">
    <property type="entry name" value="6-blade_b-propeller_TolB-like"/>
</dbReference>
<dbReference type="AlphaFoldDB" id="A0A6P5FI90"/>
<evidence type="ECO:0000313" key="2">
    <source>
        <dbReference type="Proteomes" id="UP000515123"/>
    </source>
</evidence>
<evidence type="ECO:0000313" key="3">
    <source>
        <dbReference type="RefSeq" id="XP_020093173.1"/>
    </source>
</evidence>
<dbReference type="OrthoDB" id="273823at2759"/>
<dbReference type="FunFam" id="2.120.10.30:FF:000108">
    <property type="entry name" value="NHL domain-containing protein"/>
    <property type="match status" value="1"/>
</dbReference>
<accession>A0A6P5FI90</accession>
<dbReference type="GeneID" id="109713481"/>
<name>A0A6P5FI90_ANACO</name>
<dbReference type="Pfam" id="PF01436">
    <property type="entry name" value="NHL"/>
    <property type="match status" value="1"/>
</dbReference>